<evidence type="ECO:0000256" key="1">
    <source>
        <dbReference type="ARBA" id="ARBA00004193"/>
    </source>
</evidence>
<dbReference type="GO" id="GO:1904680">
    <property type="term" value="F:peptide transmembrane transporter activity"/>
    <property type="evidence" value="ECO:0007669"/>
    <property type="project" value="TreeGrafter"/>
</dbReference>
<dbReference type="GO" id="GO:0015031">
    <property type="term" value="P:protein transport"/>
    <property type="evidence" value="ECO:0007669"/>
    <property type="project" value="UniProtKB-KW"/>
</dbReference>
<dbReference type="GO" id="GO:0042597">
    <property type="term" value="C:periplasmic space"/>
    <property type="evidence" value="ECO:0007669"/>
    <property type="project" value="UniProtKB-ARBA"/>
</dbReference>
<dbReference type="GO" id="GO:0015833">
    <property type="term" value="P:peptide transport"/>
    <property type="evidence" value="ECO:0007669"/>
    <property type="project" value="UniProtKB-KW"/>
</dbReference>
<dbReference type="InterPro" id="IPR023765">
    <property type="entry name" value="SBP_5_CS"/>
</dbReference>
<feature type="signal peptide" evidence="7">
    <location>
        <begin position="1"/>
        <end position="21"/>
    </location>
</feature>
<dbReference type="PANTHER" id="PTHR30290">
    <property type="entry name" value="PERIPLASMIC BINDING COMPONENT OF ABC TRANSPORTER"/>
    <property type="match status" value="1"/>
</dbReference>
<proteinExistence type="inferred from homology"/>
<keyword evidence="5" id="KW-0571">Peptide transport</keyword>
<dbReference type="Gene3D" id="3.40.190.10">
    <property type="entry name" value="Periplasmic binding protein-like II"/>
    <property type="match status" value="1"/>
</dbReference>
<evidence type="ECO:0000313" key="10">
    <source>
        <dbReference type="EMBL" id="RJP83147.1"/>
    </source>
</evidence>
<evidence type="ECO:0000256" key="7">
    <source>
        <dbReference type="SAM" id="SignalP"/>
    </source>
</evidence>
<dbReference type="Pfam" id="PF00496">
    <property type="entry name" value="SBP_bac_5"/>
    <property type="match status" value="1"/>
</dbReference>
<evidence type="ECO:0000256" key="3">
    <source>
        <dbReference type="ARBA" id="ARBA00022448"/>
    </source>
</evidence>
<keyword evidence="6" id="KW-0653">Protein transport</keyword>
<evidence type="ECO:0000256" key="5">
    <source>
        <dbReference type="ARBA" id="ARBA00022856"/>
    </source>
</evidence>
<dbReference type="SUPFAM" id="SSF53850">
    <property type="entry name" value="Periplasmic binding protein-like II"/>
    <property type="match status" value="1"/>
</dbReference>
<reference evidence="11" key="2">
    <citation type="submission" date="2015-03" db="EMBL/GenBank/DDBJ databases">
        <authorList>
            <consortium name="Pathogen Informatics"/>
        </authorList>
    </citation>
    <scope>NUCLEOTIDE SEQUENCE [LARGE SCALE GENOMIC DNA]</scope>
    <source>
        <strain evidence="11">SMRU2248</strain>
    </source>
</reference>
<dbReference type="InterPro" id="IPR000914">
    <property type="entry name" value="SBP_5_dom"/>
</dbReference>
<feature type="domain" description="Solute-binding protein family 5" evidence="8">
    <location>
        <begin position="78"/>
        <end position="522"/>
    </location>
</feature>
<organism evidence="9 11">
    <name type="scientific">Streptococcus pseudopneumoniae</name>
    <dbReference type="NCBI Taxonomy" id="257758"/>
    <lineage>
        <taxon>Bacteria</taxon>
        <taxon>Bacillati</taxon>
        <taxon>Bacillota</taxon>
        <taxon>Bacilli</taxon>
        <taxon>Lactobacillales</taxon>
        <taxon>Streptococcaceae</taxon>
        <taxon>Streptococcus</taxon>
    </lineage>
</organism>
<keyword evidence="4 7" id="KW-0732">Signal</keyword>
<name>A0A0T8U5Y6_9STRE</name>
<accession>A0A0T8U5Y6</accession>
<reference evidence="10" key="4">
    <citation type="submission" date="2018-02" db="EMBL/GenBank/DDBJ databases">
        <authorList>
            <person name="Cohen D.B."/>
            <person name="Kent A.D."/>
        </authorList>
    </citation>
    <scope>NUCLEOTIDE SEQUENCE</scope>
    <source>
        <strain evidence="10">Spain939</strain>
    </source>
</reference>
<evidence type="ECO:0000313" key="9">
    <source>
        <dbReference type="EMBL" id="CKA85322.1"/>
    </source>
</evidence>
<comment type="subcellular location">
    <subcellularLocation>
        <location evidence="1">Cell membrane</location>
        <topology evidence="1">Lipid-anchor</topology>
    </subcellularLocation>
</comment>
<feature type="chain" id="PRO_5038291964" evidence="7">
    <location>
        <begin position="22"/>
        <end position="659"/>
    </location>
</feature>
<dbReference type="CDD" id="cd08504">
    <property type="entry name" value="PBP2_OppA"/>
    <property type="match status" value="1"/>
</dbReference>
<dbReference type="EMBL" id="PTQV01000025">
    <property type="protein sequence ID" value="RJP83147.1"/>
    <property type="molecule type" value="Genomic_DNA"/>
</dbReference>
<evidence type="ECO:0000313" key="11">
    <source>
        <dbReference type="Proteomes" id="UP000041827"/>
    </source>
</evidence>
<keyword evidence="3" id="KW-0813">Transport</keyword>
<dbReference type="EMBL" id="CMJT01000005">
    <property type="protein sequence ID" value="CKA85322.1"/>
    <property type="molecule type" value="Genomic_DNA"/>
</dbReference>
<dbReference type="PROSITE" id="PS51257">
    <property type="entry name" value="PROKAR_LIPOPROTEIN"/>
    <property type="match status" value="1"/>
</dbReference>
<dbReference type="GO" id="GO:0043190">
    <property type="term" value="C:ATP-binding cassette (ABC) transporter complex"/>
    <property type="evidence" value="ECO:0007669"/>
    <property type="project" value="InterPro"/>
</dbReference>
<dbReference type="Proteomes" id="UP000266144">
    <property type="component" value="Unassembled WGS sequence"/>
</dbReference>
<evidence type="ECO:0000259" key="8">
    <source>
        <dbReference type="Pfam" id="PF00496"/>
    </source>
</evidence>
<evidence type="ECO:0000256" key="2">
    <source>
        <dbReference type="ARBA" id="ARBA00005695"/>
    </source>
</evidence>
<reference evidence="9" key="1">
    <citation type="submission" date="2015-03" db="EMBL/GenBank/DDBJ databases">
        <authorList>
            <person name="Murphy D."/>
        </authorList>
    </citation>
    <scope>NUCLEOTIDE SEQUENCE [LARGE SCALE GENOMIC DNA]</scope>
    <source>
        <strain evidence="9">SMRU2248</strain>
    </source>
</reference>
<dbReference type="InterPro" id="IPR039424">
    <property type="entry name" value="SBP_5"/>
</dbReference>
<evidence type="ECO:0000256" key="4">
    <source>
        <dbReference type="ARBA" id="ARBA00022729"/>
    </source>
</evidence>
<dbReference type="PIRSF" id="PIRSF002741">
    <property type="entry name" value="MppA"/>
    <property type="match status" value="1"/>
</dbReference>
<accession>A0A3A4S4K3</accession>
<dbReference type="Proteomes" id="UP000041827">
    <property type="component" value="Unassembled WGS sequence"/>
</dbReference>
<dbReference type="Gene3D" id="3.90.76.10">
    <property type="entry name" value="Dipeptide-binding Protein, Domain 1"/>
    <property type="match status" value="1"/>
</dbReference>
<evidence type="ECO:0000313" key="12">
    <source>
        <dbReference type="Proteomes" id="UP000266144"/>
    </source>
</evidence>
<protein>
    <submittedName>
        <fullName evidence="9">Oligopeptide-binding protein AmiA</fullName>
    </submittedName>
    <submittedName>
        <fullName evidence="10">Peptide ABC transporter substrate-binding protein</fullName>
    </submittedName>
</protein>
<dbReference type="Gene3D" id="3.10.105.10">
    <property type="entry name" value="Dipeptide-binding Protein, Domain 3"/>
    <property type="match status" value="1"/>
</dbReference>
<comment type="similarity">
    <text evidence="2">Belongs to the bacterial solute-binding protein 5 family.</text>
</comment>
<dbReference type="AlphaFoldDB" id="A0A0T8U5Y6"/>
<evidence type="ECO:0000256" key="6">
    <source>
        <dbReference type="ARBA" id="ARBA00022927"/>
    </source>
</evidence>
<reference evidence="12" key="3">
    <citation type="submission" date="2018-02" db="EMBL/GenBank/DDBJ databases">
        <authorList>
            <person name="Handem S."/>
        </authorList>
    </citation>
    <scope>NUCLEOTIDE SEQUENCE [LARGE SCALE GENOMIC DNA]</scope>
    <source>
        <strain evidence="12">Spain939</strain>
    </source>
</reference>
<gene>
    <name evidence="9" type="primary">amiA</name>
    <name evidence="10" type="ORF">C5O68_04150</name>
    <name evidence="9" type="ORF">ERS021757_00734</name>
</gene>
<dbReference type="PANTHER" id="PTHR30290:SF10">
    <property type="entry name" value="PERIPLASMIC OLIGOPEPTIDE-BINDING PROTEIN-RELATED"/>
    <property type="match status" value="1"/>
</dbReference>
<dbReference type="PROSITE" id="PS01040">
    <property type="entry name" value="SBP_BACTERIAL_5"/>
    <property type="match status" value="1"/>
</dbReference>
<dbReference type="InterPro" id="IPR030678">
    <property type="entry name" value="Peptide/Ni-bd"/>
</dbReference>
<sequence length="659" mass="72397">MKKSRVFATAGLVLLAAGVLAACSSSKSSDSSAPKAYGYIYTADPETLDYLISSKNSTKVVTSNGIDGLFTNDNYGNLAPAVAEDWEVSKDGLTYTYKIRKGVKWFTSDGEEYAEVTAKDFVNGLKHAADKKSEAMYLAENSVKGLADYLSGTSTDFSTVGVKAVDDYTLQYTLNQPEPFWNSKLTYSIFWPLNEEFETSKGSDFAKPTDPTSLLYNGPFLLKGLTAKSSVEFVKNEQYWDKENVHLDTINLAYYDGSDQESLERNFTSGAYSYARLFPTSSNYSKVAEKYKDNIYYTQPGSGIAGLGVNIDRQSYNYTSKTTDSEKAATKKALLNKDFRQALNFALDRSAYSAQINGKDGAALAVRNLFVKPDFVSVGEKTFGDLVAAQLPAYGDEWKGVNLADGQDGLFNADKAKAEFAKAKKALEADGVQFPIHLDVPVDQASKGYIARIQSFKQSVETVLGVENVVVDIQQMTSDEFLNITYYAANASSEDWDVSGGVSWGPDYQDPSTYLDILKTTSSETTKTYLGFDNPNSPSVVQVGLKEYDKLVDEAARETSDLNVRYEKYAAAQAWLTDSSLFIPAMASSGAAPVLSRIVPFTGASAQTGSKGSDVYFKYLKLQDKAVTKKEYEKAREKWLKEKAESNEKAQKELASHVK</sequence>
<dbReference type="RefSeq" id="WP_050261407.1">
    <property type="nucleotide sequence ID" value="NZ_CMJT01000005.1"/>
</dbReference>